<dbReference type="Proteomes" id="UP000027471">
    <property type="component" value="Unassembled WGS sequence"/>
</dbReference>
<dbReference type="AlphaFoldDB" id="A0A074JNT9"/>
<dbReference type="OrthoDB" id="5508973at2"/>
<dbReference type="PANTHER" id="PTHR37816">
    <property type="entry name" value="YALI0E33011P"/>
    <property type="match status" value="1"/>
</dbReference>
<dbReference type="InterPro" id="IPR052922">
    <property type="entry name" value="Cytidylate_Kinase-2"/>
</dbReference>
<sequence length="182" mass="19939">MAARVYITGAAGSGTSSLGRELARALNVPHLDTDSYFWAPSEPPFTQKRPVEDRLALIAADQVAQSIDGGWVLSGSLDGWGELALGGLDAIIFLTAPTPIRLARLRKREAEKFGARIKPGGDMHHNHIAFLKWAASYDEPYFSGRSLARHREWLVGRLEPVIEAPGAQDLDALVARCLQRLR</sequence>
<comment type="caution">
    <text evidence="1">The sequence shown here is derived from an EMBL/GenBank/DDBJ whole genome shotgun (WGS) entry which is preliminary data.</text>
</comment>
<dbReference type="Pfam" id="PF13238">
    <property type="entry name" value="AAA_18"/>
    <property type="match status" value="1"/>
</dbReference>
<dbReference type="eggNOG" id="COG0563">
    <property type="taxonomic scope" value="Bacteria"/>
</dbReference>
<dbReference type="PANTHER" id="PTHR37816:SF2">
    <property type="entry name" value="DNA TOPOLOGY MODULATION PROTEIN FLAR-RELATED PROTEIN"/>
    <property type="match status" value="1"/>
</dbReference>
<dbReference type="EMBL" id="AUNB01000029">
    <property type="protein sequence ID" value="KEO59296.1"/>
    <property type="molecule type" value="Genomic_DNA"/>
</dbReference>
<dbReference type="NCBIfam" id="NF004861">
    <property type="entry name" value="PRK06217.1"/>
    <property type="match status" value="1"/>
</dbReference>
<gene>
    <name evidence="1" type="ORF">DT23_04255</name>
</gene>
<dbReference type="Gene3D" id="3.40.50.300">
    <property type="entry name" value="P-loop containing nucleotide triphosphate hydrolases"/>
    <property type="match status" value="1"/>
</dbReference>
<protein>
    <recommendedName>
        <fullName evidence="3">Adenylate kinase</fullName>
    </recommendedName>
</protein>
<organism evidence="1 2">
    <name type="scientific">Thioclava indica</name>
    <dbReference type="NCBI Taxonomy" id="1353528"/>
    <lineage>
        <taxon>Bacteria</taxon>
        <taxon>Pseudomonadati</taxon>
        <taxon>Pseudomonadota</taxon>
        <taxon>Alphaproteobacteria</taxon>
        <taxon>Rhodobacterales</taxon>
        <taxon>Paracoccaceae</taxon>
        <taxon>Thioclava</taxon>
    </lineage>
</organism>
<evidence type="ECO:0000313" key="2">
    <source>
        <dbReference type="Proteomes" id="UP000027471"/>
    </source>
</evidence>
<evidence type="ECO:0000313" key="1">
    <source>
        <dbReference type="EMBL" id="KEO59296.1"/>
    </source>
</evidence>
<accession>A0A074JNT9</accession>
<name>A0A074JNT9_9RHOB</name>
<keyword evidence="2" id="KW-1185">Reference proteome</keyword>
<proteinExistence type="predicted"/>
<reference evidence="1 2" key="1">
    <citation type="journal article" date="2015" name="Antonie Van Leeuwenhoek">
        <title>Thioclava indica sp. nov., isolated from surface seawater of the Indian Ocean.</title>
        <authorList>
            <person name="Liu Y."/>
            <person name="Lai Q."/>
            <person name="Du J."/>
            <person name="Xu H."/>
            <person name="Jiang L."/>
            <person name="Shao Z."/>
        </authorList>
    </citation>
    <scope>NUCLEOTIDE SEQUENCE [LARGE SCALE GENOMIC DNA]</scope>
    <source>
        <strain evidence="1 2">DT23-4</strain>
    </source>
</reference>
<evidence type="ECO:0008006" key="3">
    <source>
        <dbReference type="Google" id="ProtNLM"/>
    </source>
</evidence>
<dbReference type="STRING" id="1353528.DT23_04255"/>
<dbReference type="RefSeq" id="WP_038130963.1">
    <property type="nucleotide sequence ID" value="NZ_AUNB01000029.1"/>
</dbReference>
<dbReference type="InterPro" id="IPR027417">
    <property type="entry name" value="P-loop_NTPase"/>
</dbReference>
<dbReference type="SUPFAM" id="SSF52540">
    <property type="entry name" value="P-loop containing nucleoside triphosphate hydrolases"/>
    <property type="match status" value="1"/>
</dbReference>